<feature type="region of interest" description="Disordered" evidence="2">
    <location>
        <begin position="191"/>
        <end position="237"/>
    </location>
</feature>
<accession>A0AAV2YWH5</accession>
<dbReference type="Proteomes" id="UP001146120">
    <property type="component" value="Unassembled WGS sequence"/>
</dbReference>
<evidence type="ECO:0000313" key="5">
    <source>
        <dbReference type="Proteomes" id="UP001146120"/>
    </source>
</evidence>
<dbReference type="PROSITE" id="PS50158">
    <property type="entry name" value="ZF_CCHC"/>
    <property type="match status" value="1"/>
</dbReference>
<dbReference type="PANTHER" id="PTHR47592">
    <property type="entry name" value="PBF68 PROTEIN"/>
    <property type="match status" value="1"/>
</dbReference>
<dbReference type="EMBL" id="DAKRPA010000129">
    <property type="protein sequence ID" value="DAZ97656.1"/>
    <property type="molecule type" value="Genomic_DNA"/>
</dbReference>
<gene>
    <name evidence="4" type="ORF">N0F65_003974</name>
</gene>
<dbReference type="PANTHER" id="PTHR47592:SF27">
    <property type="entry name" value="OS08G0421700 PROTEIN"/>
    <property type="match status" value="1"/>
</dbReference>
<dbReference type="InterPro" id="IPR001878">
    <property type="entry name" value="Znf_CCHC"/>
</dbReference>
<name>A0AAV2YWH5_9STRA</name>
<dbReference type="AlphaFoldDB" id="A0AAV2YWH5"/>
<protein>
    <recommendedName>
        <fullName evidence="3">CCHC-type domain-containing protein</fullName>
    </recommendedName>
</protein>
<feature type="domain" description="CCHC-type" evidence="3">
    <location>
        <begin position="245"/>
        <end position="259"/>
    </location>
</feature>
<evidence type="ECO:0000313" key="4">
    <source>
        <dbReference type="EMBL" id="DAZ97656.1"/>
    </source>
</evidence>
<dbReference type="GO" id="GO:0003676">
    <property type="term" value="F:nucleic acid binding"/>
    <property type="evidence" value="ECO:0007669"/>
    <property type="project" value="InterPro"/>
</dbReference>
<evidence type="ECO:0000256" key="2">
    <source>
        <dbReference type="SAM" id="MobiDB-lite"/>
    </source>
</evidence>
<keyword evidence="5" id="KW-1185">Reference proteome</keyword>
<evidence type="ECO:0000256" key="1">
    <source>
        <dbReference type="PROSITE-ProRule" id="PRU00047"/>
    </source>
</evidence>
<proteinExistence type="predicted"/>
<sequence>NQVIRLKVMSPSTPGANEIFNDTNYFLWVQCTNDVGAEGSARSCDADEARASDAAGNRGVESRRHESSCCFVQSNVPDNDSRSHYGARSMGDFFVKQSLHNRVRLRKQLHDFQMDQGGNRMEHFLQFDDCACVLLLWEIALETTSDFEYDNMVKIVEAHENMTLQCAKEMLRREFETITKREKQEGAFRAGGIRHGRNPRERARGNQPKWNGQARFNDNKMGKKREDTRTYRRQGNERNPRFTGKCFECGSEGHKQAQCNRRRHGDDDNEYVFSATSENSTTWLLDSGASSHMTFEASDFVELRSLKGSLTISIANGHRLPVRGIGTVRLATPRGTVVRLTDVMYVPELDRKLLSVHALTAKSVEVRFVIGNIKKCGKLYEWQVKVPDVKTLKKNEEEWGMMTPEVAASSTCTSDANVWHARLGHPSAERLQAVVGAAEGVPVILQQVNGDALGVR</sequence>
<reference evidence="4" key="1">
    <citation type="submission" date="2022-11" db="EMBL/GenBank/DDBJ databases">
        <authorList>
            <person name="Morgan W.R."/>
            <person name="Tartar A."/>
        </authorList>
    </citation>
    <scope>NUCLEOTIDE SEQUENCE</scope>
    <source>
        <strain evidence="4">ARSEF 373</strain>
    </source>
</reference>
<comment type="caution">
    <text evidence="4">The sequence shown here is derived from an EMBL/GenBank/DDBJ whole genome shotgun (WGS) entry which is preliminary data.</text>
</comment>
<dbReference type="Pfam" id="PF22936">
    <property type="entry name" value="Pol_BBD"/>
    <property type="match status" value="1"/>
</dbReference>
<feature type="non-terminal residue" evidence="4">
    <location>
        <position position="1"/>
    </location>
</feature>
<keyword evidence="1" id="KW-0479">Metal-binding</keyword>
<evidence type="ECO:0000259" key="3">
    <source>
        <dbReference type="PROSITE" id="PS50158"/>
    </source>
</evidence>
<keyword evidence="1" id="KW-0862">Zinc</keyword>
<dbReference type="InterPro" id="IPR054722">
    <property type="entry name" value="PolX-like_BBD"/>
</dbReference>
<organism evidence="4 5">
    <name type="scientific">Lagenidium giganteum</name>
    <dbReference type="NCBI Taxonomy" id="4803"/>
    <lineage>
        <taxon>Eukaryota</taxon>
        <taxon>Sar</taxon>
        <taxon>Stramenopiles</taxon>
        <taxon>Oomycota</taxon>
        <taxon>Peronosporomycetes</taxon>
        <taxon>Pythiales</taxon>
        <taxon>Pythiaceae</taxon>
    </lineage>
</organism>
<dbReference type="GO" id="GO:0008270">
    <property type="term" value="F:zinc ion binding"/>
    <property type="evidence" value="ECO:0007669"/>
    <property type="project" value="UniProtKB-KW"/>
</dbReference>
<feature type="compositionally biased region" description="Basic and acidic residues" evidence="2">
    <location>
        <begin position="217"/>
        <end position="237"/>
    </location>
</feature>
<keyword evidence="1" id="KW-0863">Zinc-finger</keyword>
<reference evidence="4" key="2">
    <citation type="journal article" date="2023" name="Microbiol Resour">
        <title>Decontamination and Annotation of the Draft Genome Sequence of the Oomycete Lagenidium giganteum ARSEF 373.</title>
        <authorList>
            <person name="Morgan W.R."/>
            <person name="Tartar A."/>
        </authorList>
    </citation>
    <scope>NUCLEOTIDE SEQUENCE</scope>
    <source>
        <strain evidence="4">ARSEF 373</strain>
    </source>
</reference>